<evidence type="ECO:0000259" key="10">
    <source>
        <dbReference type="Pfam" id="PF04290"/>
    </source>
</evidence>
<organism evidence="11 12">
    <name type="scientific">Pusillibacter faecalis</name>
    <dbReference type="NCBI Taxonomy" id="2714358"/>
    <lineage>
        <taxon>Bacteria</taxon>
        <taxon>Bacillati</taxon>
        <taxon>Bacillota</taxon>
        <taxon>Clostridia</taxon>
        <taxon>Eubacteriales</taxon>
        <taxon>Oscillospiraceae</taxon>
        <taxon>Pusillibacter</taxon>
    </lineage>
</organism>
<dbReference type="RefSeq" id="WP_213543073.1">
    <property type="nucleotide sequence ID" value="NZ_AP023420.1"/>
</dbReference>
<feature type="transmembrane region" description="Helical" evidence="9">
    <location>
        <begin position="121"/>
        <end position="142"/>
    </location>
</feature>
<feature type="transmembrane region" description="Helical" evidence="9">
    <location>
        <begin position="81"/>
        <end position="101"/>
    </location>
</feature>
<keyword evidence="7 9" id="KW-0472">Membrane</keyword>
<evidence type="ECO:0000256" key="6">
    <source>
        <dbReference type="ARBA" id="ARBA00022989"/>
    </source>
</evidence>
<evidence type="ECO:0000313" key="12">
    <source>
        <dbReference type="Proteomes" id="UP000679848"/>
    </source>
</evidence>
<dbReference type="InterPro" id="IPR055348">
    <property type="entry name" value="DctQ"/>
</dbReference>
<comment type="subcellular location">
    <subcellularLocation>
        <location evidence="1">Cell inner membrane</location>
        <topology evidence="1">Multi-pass membrane protein</topology>
    </subcellularLocation>
</comment>
<dbReference type="KEGG" id="pfaa:MM59RIKEN_15860"/>
<evidence type="ECO:0000256" key="2">
    <source>
        <dbReference type="ARBA" id="ARBA00022448"/>
    </source>
</evidence>
<proteinExistence type="inferred from homology"/>
<dbReference type="AlphaFoldDB" id="A0A810QDC7"/>
<evidence type="ECO:0000256" key="3">
    <source>
        <dbReference type="ARBA" id="ARBA00022475"/>
    </source>
</evidence>
<protein>
    <submittedName>
        <fullName evidence="11">Permease</fullName>
    </submittedName>
</protein>
<comment type="similarity">
    <text evidence="8">Belongs to the TRAP transporter small permease family.</text>
</comment>
<sequence>MKKKDTFEEALGGILMAVIFICATFQVLNRFILHFSAPWTEELCRYAFIWIAFLGIANGIKRGTHLNVNLIENVLPKKAITVLDVALDAVFLLLMGYMFRISLDYLMKVARYGTLSVGLKIPMWIVYLILPLFSALTIVRLVEKYVRKLARSKEGET</sequence>
<dbReference type="EMBL" id="AP023420">
    <property type="protein sequence ID" value="BCK84267.1"/>
    <property type="molecule type" value="Genomic_DNA"/>
</dbReference>
<keyword evidence="2" id="KW-0813">Transport</keyword>
<dbReference type="PANTHER" id="PTHR35011:SF2">
    <property type="entry name" value="2,3-DIKETO-L-GULONATE TRAP TRANSPORTER SMALL PERMEASE PROTEIN YIAM"/>
    <property type="match status" value="1"/>
</dbReference>
<evidence type="ECO:0000256" key="9">
    <source>
        <dbReference type="SAM" id="Phobius"/>
    </source>
</evidence>
<gene>
    <name evidence="11" type="ORF">MM59RIKEN_15860</name>
</gene>
<keyword evidence="4" id="KW-0997">Cell inner membrane</keyword>
<evidence type="ECO:0000256" key="1">
    <source>
        <dbReference type="ARBA" id="ARBA00004429"/>
    </source>
</evidence>
<dbReference type="Proteomes" id="UP000679848">
    <property type="component" value="Chromosome"/>
</dbReference>
<evidence type="ECO:0000256" key="4">
    <source>
        <dbReference type="ARBA" id="ARBA00022519"/>
    </source>
</evidence>
<evidence type="ECO:0000313" key="11">
    <source>
        <dbReference type="EMBL" id="BCK84267.1"/>
    </source>
</evidence>
<evidence type="ECO:0000256" key="8">
    <source>
        <dbReference type="ARBA" id="ARBA00038436"/>
    </source>
</evidence>
<reference evidence="11" key="1">
    <citation type="submission" date="2020-09" db="EMBL/GenBank/DDBJ databases">
        <title>New species isolated from human feces.</title>
        <authorList>
            <person name="Kitahara M."/>
            <person name="Shigeno Y."/>
            <person name="Shime M."/>
            <person name="Matsumoto Y."/>
            <person name="Nakamura S."/>
            <person name="Motooka D."/>
            <person name="Fukuoka S."/>
            <person name="Nishikawa H."/>
            <person name="Benno Y."/>
        </authorList>
    </citation>
    <scope>NUCLEOTIDE SEQUENCE</scope>
    <source>
        <strain evidence="11">MM59</strain>
    </source>
</reference>
<dbReference type="GO" id="GO:0015740">
    <property type="term" value="P:C4-dicarboxylate transport"/>
    <property type="evidence" value="ECO:0007669"/>
    <property type="project" value="TreeGrafter"/>
</dbReference>
<dbReference type="GO" id="GO:0005886">
    <property type="term" value="C:plasma membrane"/>
    <property type="evidence" value="ECO:0007669"/>
    <property type="project" value="UniProtKB-SubCell"/>
</dbReference>
<feature type="transmembrane region" description="Helical" evidence="9">
    <location>
        <begin position="43"/>
        <end position="60"/>
    </location>
</feature>
<name>A0A810QDC7_9FIRM</name>
<feature type="transmembrane region" description="Helical" evidence="9">
    <location>
        <begin position="12"/>
        <end position="31"/>
    </location>
</feature>
<keyword evidence="12" id="KW-1185">Reference proteome</keyword>
<evidence type="ECO:0000256" key="7">
    <source>
        <dbReference type="ARBA" id="ARBA00023136"/>
    </source>
</evidence>
<dbReference type="Pfam" id="PF04290">
    <property type="entry name" value="DctQ"/>
    <property type="match status" value="1"/>
</dbReference>
<evidence type="ECO:0000256" key="5">
    <source>
        <dbReference type="ARBA" id="ARBA00022692"/>
    </source>
</evidence>
<keyword evidence="5 9" id="KW-0812">Transmembrane</keyword>
<accession>A0A810QDC7</accession>
<dbReference type="InterPro" id="IPR007387">
    <property type="entry name" value="TRAP_DctQ"/>
</dbReference>
<dbReference type="GO" id="GO:0022857">
    <property type="term" value="F:transmembrane transporter activity"/>
    <property type="evidence" value="ECO:0007669"/>
    <property type="project" value="TreeGrafter"/>
</dbReference>
<keyword evidence="3" id="KW-1003">Cell membrane</keyword>
<dbReference type="PANTHER" id="PTHR35011">
    <property type="entry name" value="2,3-DIKETO-L-GULONATE TRAP TRANSPORTER SMALL PERMEASE PROTEIN YIAM"/>
    <property type="match status" value="1"/>
</dbReference>
<keyword evidence="6 9" id="KW-1133">Transmembrane helix</keyword>
<feature type="domain" description="Tripartite ATP-independent periplasmic transporters DctQ component" evidence="10">
    <location>
        <begin position="19"/>
        <end position="150"/>
    </location>
</feature>